<dbReference type="GO" id="GO:0097367">
    <property type="term" value="F:carbohydrate derivative binding"/>
    <property type="evidence" value="ECO:0007669"/>
    <property type="project" value="InterPro"/>
</dbReference>
<evidence type="ECO:0000259" key="1">
    <source>
        <dbReference type="PROSITE" id="PS51464"/>
    </source>
</evidence>
<dbReference type="InterPro" id="IPR035461">
    <property type="entry name" value="GmhA/DiaA"/>
</dbReference>
<reference evidence="2 3" key="1">
    <citation type="journal article" date="2016" name="Nat. Commun.">
        <title>Thousands of microbial genomes shed light on interconnected biogeochemical processes in an aquifer system.</title>
        <authorList>
            <person name="Anantharaman K."/>
            <person name="Brown C.T."/>
            <person name="Hug L.A."/>
            <person name="Sharon I."/>
            <person name="Castelle C.J."/>
            <person name="Probst A.J."/>
            <person name="Thomas B.C."/>
            <person name="Singh A."/>
            <person name="Wilkins M.J."/>
            <person name="Karaoz U."/>
            <person name="Brodie E.L."/>
            <person name="Williams K.H."/>
            <person name="Hubbard S.S."/>
            <person name="Banfield J.F."/>
        </authorList>
    </citation>
    <scope>NUCLEOTIDE SEQUENCE [LARGE SCALE GENOMIC DNA]</scope>
</reference>
<dbReference type="AlphaFoldDB" id="A0A1G1XYZ7"/>
<dbReference type="EMBL" id="MHIE01000025">
    <property type="protein sequence ID" value="OGY45181.1"/>
    <property type="molecule type" value="Genomic_DNA"/>
</dbReference>
<dbReference type="InterPro" id="IPR046348">
    <property type="entry name" value="SIS_dom_sf"/>
</dbReference>
<comment type="caution">
    <text evidence="2">The sequence shown here is derived from an EMBL/GenBank/DDBJ whole genome shotgun (WGS) entry which is preliminary data.</text>
</comment>
<dbReference type="PANTHER" id="PTHR30390">
    <property type="entry name" value="SEDOHEPTULOSE 7-PHOSPHATE ISOMERASE / DNAA INITIATOR-ASSOCIATING FACTOR FOR REPLICATION INITIATION"/>
    <property type="match status" value="1"/>
</dbReference>
<accession>A0A1G1XYZ7</accession>
<name>A0A1G1XYZ7_9BACT</name>
<dbReference type="GO" id="GO:1901135">
    <property type="term" value="P:carbohydrate derivative metabolic process"/>
    <property type="evidence" value="ECO:0007669"/>
    <property type="project" value="InterPro"/>
</dbReference>
<dbReference type="Proteomes" id="UP000178240">
    <property type="component" value="Unassembled WGS sequence"/>
</dbReference>
<dbReference type="CDD" id="cd05006">
    <property type="entry name" value="SIS_GmhA"/>
    <property type="match status" value="1"/>
</dbReference>
<dbReference type="STRING" id="1797535.A2744_01340"/>
<proteinExistence type="predicted"/>
<feature type="domain" description="SIS" evidence="1">
    <location>
        <begin position="27"/>
        <end position="194"/>
    </location>
</feature>
<gene>
    <name evidence="2" type="ORF">A2744_01340</name>
</gene>
<dbReference type="Pfam" id="PF13580">
    <property type="entry name" value="SIS_2"/>
    <property type="match status" value="1"/>
</dbReference>
<protein>
    <recommendedName>
        <fullName evidence="1">SIS domain-containing protein</fullName>
    </recommendedName>
</protein>
<dbReference type="InterPro" id="IPR050099">
    <property type="entry name" value="SIS_GmhA/DiaA_subfam"/>
</dbReference>
<evidence type="ECO:0000313" key="3">
    <source>
        <dbReference type="Proteomes" id="UP000178240"/>
    </source>
</evidence>
<dbReference type="InterPro" id="IPR001347">
    <property type="entry name" value="SIS_dom"/>
</dbReference>
<dbReference type="SUPFAM" id="SSF53697">
    <property type="entry name" value="SIS domain"/>
    <property type="match status" value="1"/>
</dbReference>
<sequence>MISASDQPKNYFDRLSEVINQLDTKKISELISKIAFFSKTDKTLFIAGNGGSAAAASHMSCDLGKTILSGDSASDRYWLRVTSLVDNVPLMTALANDFGYDKIFSEQLKGLGRQGDMLIVISASGNSINILELLKIAKAMGLHTYGLLGFDGGKAKDLVDDMIIVPSQDYGLVEDAHMIVNHLITDWFRNQNIRQ</sequence>
<dbReference type="PROSITE" id="PS51464">
    <property type="entry name" value="SIS"/>
    <property type="match status" value="1"/>
</dbReference>
<organism evidence="2 3">
    <name type="scientific">Candidatus Buchananbacteria bacterium RIFCSPHIGHO2_01_FULL_44_11</name>
    <dbReference type="NCBI Taxonomy" id="1797535"/>
    <lineage>
        <taxon>Bacteria</taxon>
        <taxon>Candidatus Buchananiibacteriota</taxon>
    </lineage>
</organism>
<dbReference type="Gene3D" id="3.40.50.10490">
    <property type="entry name" value="Glucose-6-phosphate isomerase like protein, domain 1"/>
    <property type="match status" value="1"/>
</dbReference>
<evidence type="ECO:0000313" key="2">
    <source>
        <dbReference type="EMBL" id="OGY45181.1"/>
    </source>
</evidence>
<dbReference type="PANTHER" id="PTHR30390:SF8">
    <property type="entry name" value="SUGAR ISOMERASE (SIS)"/>
    <property type="match status" value="1"/>
</dbReference>